<feature type="compositionally biased region" description="Low complexity" evidence="1">
    <location>
        <begin position="557"/>
        <end position="569"/>
    </location>
</feature>
<comment type="caution">
    <text evidence="3">The sequence shown here is derived from an EMBL/GenBank/DDBJ whole genome shotgun (WGS) entry which is preliminary data.</text>
</comment>
<evidence type="ECO:0000313" key="3">
    <source>
        <dbReference type="EMBL" id="POY74480.1"/>
    </source>
</evidence>
<feature type="compositionally biased region" description="Low complexity" evidence="1">
    <location>
        <begin position="231"/>
        <end position="250"/>
    </location>
</feature>
<dbReference type="PANTHER" id="PTHR12783">
    <property type="entry name" value="RALA BINDING PROTEIN 1 RALBP1"/>
    <property type="match status" value="1"/>
</dbReference>
<organism evidence="3 4">
    <name type="scientific">Rhodotorula taiwanensis</name>
    <dbReference type="NCBI Taxonomy" id="741276"/>
    <lineage>
        <taxon>Eukaryota</taxon>
        <taxon>Fungi</taxon>
        <taxon>Dikarya</taxon>
        <taxon>Basidiomycota</taxon>
        <taxon>Pucciniomycotina</taxon>
        <taxon>Microbotryomycetes</taxon>
        <taxon>Sporidiobolales</taxon>
        <taxon>Sporidiobolaceae</taxon>
        <taxon>Rhodotorula</taxon>
    </lineage>
</organism>
<feature type="region of interest" description="Disordered" evidence="1">
    <location>
        <begin position="893"/>
        <end position="916"/>
    </location>
</feature>
<name>A0A2S5BCH9_9BASI</name>
<feature type="compositionally biased region" description="Basic and acidic residues" evidence="1">
    <location>
        <begin position="120"/>
        <end position="130"/>
    </location>
</feature>
<evidence type="ECO:0000256" key="1">
    <source>
        <dbReference type="SAM" id="MobiDB-lite"/>
    </source>
</evidence>
<dbReference type="EMBL" id="PJQD01000024">
    <property type="protein sequence ID" value="POY74480.1"/>
    <property type="molecule type" value="Genomic_DNA"/>
</dbReference>
<feature type="compositionally biased region" description="Basic and acidic residues" evidence="1">
    <location>
        <begin position="821"/>
        <end position="836"/>
    </location>
</feature>
<feature type="region of interest" description="Disordered" evidence="1">
    <location>
        <begin position="663"/>
        <end position="786"/>
    </location>
</feature>
<dbReference type="SMART" id="SM00324">
    <property type="entry name" value="RhoGAP"/>
    <property type="match status" value="1"/>
</dbReference>
<dbReference type="GO" id="GO:0007264">
    <property type="term" value="P:small GTPase-mediated signal transduction"/>
    <property type="evidence" value="ECO:0007669"/>
    <property type="project" value="InterPro"/>
</dbReference>
<dbReference type="Proteomes" id="UP000237144">
    <property type="component" value="Unassembled WGS sequence"/>
</dbReference>
<gene>
    <name evidence="3" type="ORF">BMF94_2479</name>
</gene>
<accession>A0A2S5BCH9</accession>
<evidence type="ECO:0000259" key="2">
    <source>
        <dbReference type="PROSITE" id="PS50238"/>
    </source>
</evidence>
<dbReference type="Pfam" id="PF00620">
    <property type="entry name" value="RhoGAP"/>
    <property type="match status" value="2"/>
</dbReference>
<feature type="region of interest" description="Disordered" evidence="1">
    <location>
        <begin position="1"/>
        <end position="250"/>
    </location>
</feature>
<evidence type="ECO:0000313" key="4">
    <source>
        <dbReference type="Proteomes" id="UP000237144"/>
    </source>
</evidence>
<proteinExistence type="predicted"/>
<feature type="compositionally biased region" description="Polar residues" evidence="1">
    <location>
        <begin position="729"/>
        <end position="750"/>
    </location>
</feature>
<protein>
    <recommendedName>
        <fullName evidence="2">Rho-GAP domain-containing protein</fullName>
    </recommendedName>
</protein>
<dbReference type="STRING" id="741276.A0A2S5BCH9"/>
<feature type="region of interest" description="Disordered" evidence="1">
    <location>
        <begin position="557"/>
        <end position="582"/>
    </location>
</feature>
<dbReference type="Gene3D" id="1.10.555.10">
    <property type="entry name" value="Rho GTPase activation protein"/>
    <property type="match status" value="1"/>
</dbReference>
<reference evidence="3 4" key="1">
    <citation type="journal article" date="2018" name="Front. Microbiol.">
        <title>Prospects for Fungal Bioremediation of Acidic Radioactive Waste Sites: Characterization and Genome Sequence of Rhodotorula taiwanensis MD1149.</title>
        <authorList>
            <person name="Tkavc R."/>
            <person name="Matrosova V.Y."/>
            <person name="Grichenko O.E."/>
            <person name="Gostincar C."/>
            <person name="Volpe R.P."/>
            <person name="Klimenkova P."/>
            <person name="Gaidamakova E.K."/>
            <person name="Zhou C.E."/>
            <person name="Stewart B.J."/>
            <person name="Lyman M.G."/>
            <person name="Malfatti S.A."/>
            <person name="Rubinfeld B."/>
            <person name="Courtot M."/>
            <person name="Singh J."/>
            <person name="Dalgard C.L."/>
            <person name="Hamilton T."/>
            <person name="Frey K.G."/>
            <person name="Gunde-Cimerman N."/>
            <person name="Dugan L."/>
            <person name="Daly M.J."/>
        </authorList>
    </citation>
    <scope>NUCLEOTIDE SEQUENCE [LARGE SCALE GENOMIC DNA]</scope>
    <source>
        <strain evidence="3 4">MD1149</strain>
    </source>
</reference>
<dbReference type="InterPro" id="IPR039767">
    <property type="entry name" value="RALBP1"/>
</dbReference>
<dbReference type="PROSITE" id="PS50238">
    <property type="entry name" value="RHOGAP"/>
    <property type="match status" value="1"/>
</dbReference>
<dbReference type="InterPro" id="IPR000198">
    <property type="entry name" value="RhoGAP_dom"/>
</dbReference>
<dbReference type="OrthoDB" id="2536882at2759"/>
<dbReference type="GO" id="GO:0031267">
    <property type="term" value="F:small GTPase binding"/>
    <property type="evidence" value="ECO:0007669"/>
    <property type="project" value="InterPro"/>
</dbReference>
<feature type="domain" description="Rho-GAP" evidence="2">
    <location>
        <begin position="430"/>
        <end position="665"/>
    </location>
</feature>
<feature type="region of interest" description="Disordered" evidence="1">
    <location>
        <begin position="817"/>
        <end position="856"/>
    </location>
</feature>
<dbReference type="AlphaFoldDB" id="A0A2S5BCH9"/>
<dbReference type="CDD" id="cd00159">
    <property type="entry name" value="RhoGAP"/>
    <property type="match status" value="1"/>
</dbReference>
<feature type="compositionally biased region" description="Pro residues" evidence="1">
    <location>
        <begin position="670"/>
        <end position="679"/>
    </location>
</feature>
<dbReference type="SUPFAM" id="SSF48350">
    <property type="entry name" value="GTPase activation domain, GAP"/>
    <property type="match status" value="1"/>
</dbReference>
<feature type="region of interest" description="Disordered" evidence="1">
    <location>
        <begin position="363"/>
        <end position="388"/>
    </location>
</feature>
<dbReference type="InterPro" id="IPR008936">
    <property type="entry name" value="Rho_GTPase_activation_prot"/>
</dbReference>
<keyword evidence="4" id="KW-1185">Reference proteome</keyword>
<dbReference type="GO" id="GO:0005096">
    <property type="term" value="F:GTPase activator activity"/>
    <property type="evidence" value="ECO:0007669"/>
    <property type="project" value="InterPro"/>
</dbReference>
<dbReference type="PANTHER" id="PTHR12783:SF5">
    <property type="entry name" value="RALA-BINDING PROTEIN 1"/>
    <property type="match status" value="1"/>
</dbReference>
<sequence>MVDTLPVSVQLGPTREEPQLRPGRRLLEPLGSAAALEKQLRRQSMRPLVPPNPPPMARSWSDDHQRAATVAERTSSLPPPVPFTARNGDASHSFGTAHAGEASRATTEQGRGVEQSVRGEAVRWPHEEGSTTRPAYPNGPSGSAALGTPSSRPVPSRPPRPLAKSSPLHPSAIVEPPTPSSCPSVLSPFATAADNETDVVAPLMRPSASRSPDRSRFRTLQARGGNGAGEASGSSTPGSSAAATGGLSSSASYSSLNPSSALSALGRGWQQAKLKDRLGAGVGYAREWGGKGKGKLQDGWRGFGGTGGAGNNRASVAILGGAGDTTSSGVSSSSASSNSFAFSNSSRTLSSFLSSSSTMPDLAAVGHHAGPMSNNSHGARPGGPSPARGTVKLPAMLFAVSVPDRHGVVFGRPLVQVVEATRTPSLVRPISVDQVLGDDARYWLPGIAYRCLEYLEEWGLREEGVFRVPGRSSHMAELKSMFDAGVGQELDLREVHPSDLDPHAVASVFKSWLRELPDSLLSAELEGLVDDLTIQHLGFGASSSNFLASKGAAAAAGTPTGSAGASPNSSAPPSPNPDPDRMPYLEQLRDLFASSMQPEHWHLLRAVIFHLARLSDHAHVNKMTLNNLRLILSPTLRLSPSFLQLLVAERRILFSRPNEAAQRRFAPEPITQPPLPPRPQGELPRGDGAGRLTPRRIDAGLANESARSRSPVLGADLAPPSPSAIKFSSPASTPTTSRFVASVQEATPVSTDRHDRTPMLGSGSVSAGFDPVPVPETLRVSPEPPKLERLSLGEEFRDAIEQFDRSVAAKVSSADLAFDSEQEREREREQELERLADQTPSRPRPHRKGHSNLSISSMRSFMSSTSLSSNASSYAASSESDIRSARVKHAHTASSSSSFWRRKPSSPANAAIKADRRQSVAYNLSFPVGLGVELPGDKATSQAGGEPGLLSLEERRKLFGG</sequence>